<keyword evidence="3 6" id="KW-1133">Transmembrane helix</keyword>
<evidence type="ECO:0000256" key="2">
    <source>
        <dbReference type="ARBA" id="ARBA00022692"/>
    </source>
</evidence>
<evidence type="ECO:0000313" key="7">
    <source>
        <dbReference type="EMBL" id="BCU82901.1"/>
    </source>
</evidence>
<dbReference type="Proteomes" id="UP000677436">
    <property type="component" value="Chromosome"/>
</dbReference>
<proteinExistence type="predicted"/>
<dbReference type="AlphaFoldDB" id="A0A8D5UG25"/>
<dbReference type="KEGG" id="pabs:JIR001_26840"/>
<feature type="compositionally biased region" description="Low complexity" evidence="5">
    <location>
        <begin position="110"/>
        <end position="121"/>
    </location>
</feature>
<keyword evidence="4 6" id="KW-0472">Membrane</keyword>
<dbReference type="EMBL" id="AP024601">
    <property type="protein sequence ID" value="BCU82901.1"/>
    <property type="molecule type" value="Genomic_DNA"/>
</dbReference>
<dbReference type="NCBIfam" id="NF002796">
    <property type="entry name" value="PRK02935.1"/>
    <property type="match status" value="1"/>
</dbReference>
<keyword evidence="2 6" id="KW-0812">Transmembrane</keyword>
<reference evidence="7" key="2">
    <citation type="journal article" date="2021" name="Microbiol. Resour. Announc.">
        <title>Complete Genome Sequence of Polycladomyces abyssicola JIR-001T, Isolated from Hemipelagic Sediment in Deep Seawater.</title>
        <authorList>
            <person name="Tsubouchi T."/>
            <person name="Kaneko Y."/>
        </authorList>
    </citation>
    <scope>NUCLEOTIDE SEQUENCE</scope>
    <source>
        <strain evidence="7">JIR-001</strain>
    </source>
</reference>
<organism evidence="7 8">
    <name type="scientific">Polycladomyces abyssicola</name>
    <dbReference type="NCBI Taxonomy" id="1125966"/>
    <lineage>
        <taxon>Bacteria</taxon>
        <taxon>Bacillati</taxon>
        <taxon>Bacillota</taxon>
        <taxon>Bacilli</taxon>
        <taxon>Bacillales</taxon>
        <taxon>Thermoactinomycetaceae</taxon>
        <taxon>Polycladomyces</taxon>
    </lineage>
</organism>
<evidence type="ECO:0000256" key="3">
    <source>
        <dbReference type="ARBA" id="ARBA00022989"/>
    </source>
</evidence>
<evidence type="ECO:0000256" key="1">
    <source>
        <dbReference type="ARBA" id="ARBA00022475"/>
    </source>
</evidence>
<reference evidence="7" key="1">
    <citation type="journal article" date="2013" name="Int. J. Syst. Evol. Microbiol.">
        <title>Polycladomyces abyssicola gen. nov., sp. nov., a thermophilic filamentous bacterium isolated from hemipelagic sediment.</title>
        <authorList>
            <person name="Tsubouchi T."/>
            <person name="Shimane Y."/>
            <person name="Mori K."/>
            <person name="Usui K."/>
            <person name="Hiraki T."/>
            <person name="Tame A."/>
            <person name="Uematsu K."/>
            <person name="Maruyama T."/>
            <person name="Hatada Y."/>
        </authorList>
    </citation>
    <scope>NUCLEOTIDE SEQUENCE</scope>
    <source>
        <strain evidence="7">JIR-001</strain>
    </source>
</reference>
<accession>A0A8D5UG25</accession>
<evidence type="ECO:0000256" key="4">
    <source>
        <dbReference type="ARBA" id="ARBA00023136"/>
    </source>
</evidence>
<evidence type="ECO:0000256" key="5">
    <source>
        <dbReference type="SAM" id="MobiDB-lite"/>
    </source>
</evidence>
<sequence>MIWASKINKVRTLALLLTFLGIGVMYFGFVWPGWMVFFLFLGILVIFSSVGLYFWIGILSLQAVQVECPKCGRMTKILGKVDQCPYCKVYLSLDPAHAPKKSTHSANAVSGSETESSESAT</sequence>
<feature type="transmembrane region" description="Helical" evidence="6">
    <location>
        <begin position="12"/>
        <end position="31"/>
    </location>
</feature>
<keyword evidence="8" id="KW-1185">Reference proteome</keyword>
<dbReference type="RefSeq" id="WP_212773188.1">
    <property type="nucleotide sequence ID" value="NZ_AP024601.1"/>
</dbReference>
<feature type="transmembrane region" description="Helical" evidence="6">
    <location>
        <begin position="37"/>
        <end position="56"/>
    </location>
</feature>
<name>A0A8D5UG25_9BACL</name>
<gene>
    <name evidence="7" type="primary">ygzB</name>
    <name evidence="7" type="ORF">JIR001_26840</name>
</gene>
<dbReference type="InterPro" id="IPR020912">
    <property type="entry name" value="UPF0295"/>
</dbReference>
<dbReference type="Pfam" id="PF11023">
    <property type="entry name" value="DUF2614"/>
    <property type="match status" value="1"/>
</dbReference>
<evidence type="ECO:0000313" key="8">
    <source>
        <dbReference type="Proteomes" id="UP000677436"/>
    </source>
</evidence>
<feature type="region of interest" description="Disordered" evidence="5">
    <location>
        <begin position="97"/>
        <end position="121"/>
    </location>
</feature>
<keyword evidence="1" id="KW-1003">Cell membrane</keyword>
<protein>
    <submittedName>
        <fullName evidence="7">UPF0295 protein YgzB</fullName>
    </submittedName>
</protein>
<evidence type="ECO:0000256" key="6">
    <source>
        <dbReference type="SAM" id="Phobius"/>
    </source>
</evidence>